<evidence type="ECO:0000313" key="2">
    <source>
        <dbReference type="EMBL" id="KOO24613.1"/>
    </source>
</evidence>
<organism evidence="2 3">
    <name type="scientific">Chrysochromulina tobinii</name>
    <dbReference type="NCBI Taxonomy" id="1460289"/>
    <lineage>
        <taxon>Eukaryota</taxon>
        <taxon>Haptista</taxon>
        <taxon>Haptophyta</taxon>
        <taxon>Prymnesiophyceae</taxon>
        <taxon>Prymnesiales</taxon>
        <taxon>Chrysochromulinaceae</taxon>
        <taxon>Chrysochromulina</taxon>
    </lineage>
</organism>
<dbReference type="Proteomes" id="UP000037460">
    <property type="component" value="Unassembled WGS sequence"/>
</dbReference>
<keyword evidence="3" id="KW-1185">Reference proteome</keyword>
<feature type="chain" id="PRO_5005601784" evidence="1">
    <location>
        <begin position="18"/>
        <end position="85"/>
    </location>
</feature>
<keyword evidence="1" id="KW-0732">Signal</keyword>
<reference evidence="3" key="1">
    <citation type="journal article" date="2015" name="PLoS Genet.">
        <title>Genome Sequence and Transcriptome Analyses of Chrysochromulina tobin: Metabolic Tools for Enhanced Algal Fitness in the Prominent Order Prymnesiales (Haptophyceae).</title>
        <authorList>
            <person name="Hovde B.T."/>
            <person name="Deodato C.R."/>
            <person name="Hunsperger H.M."/>
            <person name="Ryken S.A."/>
            <person name="Yost W."/>
            <person name="Jha R.K."/>
            <person name="Patterson J."/>
            <person name="Monnat R.J. Jr."/>
            <person name="Barlow S.B."/>
            <person name="Starkenburg S.R."/>
            <person name="Cattolico R.A."/>
        </authorList>
    </citation>
    <scope>NUCLEOTIDE SEQUENCE</scope>
    <source>
        <strain evidence="3">CCMP291</strain>
    </source>
</reference>
<proteinExistence type="predicted"/>
<sequence length="85" mass="9510">MQLATVTTLLLSGGASAFTLSAAPVLQQQLGHSDRSYLRAELPAMQGNFEGFSLDTLKRSFERMIDLRVARRLAHPRTRALMRQH</sequence>
<feature type="signal peptide" evidence="1">
    <location>
        <begin position="1"/>
        <end position="17"/>
    </location>
</feature>
<protein>
    <submittedName>
        <fullName evidence="2">Uncharacterized protein</fullName>
    </submittedName>
</protein>
<name>A0A0M0JEE3_9EUKA</name>
<comment type="caution">
    <text evidence="2">The sequence shown here is derived from an EMBL/GenBank/DDBJ whole genome shotgun (WGS) entry which is preliminary data.</text>
</comment>
<evidence type="ECO:0000256" key="1">
    <source>
        <dbReference type="SAM" id="SignalP"/>
    </source>
</evidence>
<dbReference type="AlphaFoldDB" id="A0A0M0JEE3"/>
<dbReference type="EMBL" id="JWZX01003073">
    <property type="protein sequence ID" value="KOO24613.1"/>
    <property type="molecule type" value="Genomic_DNA"/>
</dbReference>
<gene>
    <name evidence="2" type="ORF">Ctob_000660</name>
</gene>
<evidence type="ECO:0000313" key="3">
    <source>
        <dbReference type="Proteomes" id="UP000037460"/>
    </source>
</evidence>
<accession>A0A0M0JEE3</accession>